<sequence length="117" mass="13162">MTTVRLRRVYEPASVEDGTRVLVDRVWPRGLTKDAARLSRWEKDVAPSTELRKWFGHEAGKYPEFKRRYAGELEDPVRAAALDRLRDLAAKGPLTLLTATKDLPHSHAAFLAGHLSG</sequence>
<dbReference type="Proteomes" id="UP001049518">
    <property type="component" value="Chromosome"/>
</dbReference>
<keyword evidence="2" id="KW-1185">Reference proteome</keyword>
<accession>A0ABX8QZA3</accession>
<dbReference type="InterPro" id="IPR052552">
    <property type="entry name" value="YeaO-like"/>
</dbReference>
<dbReference type="EMBL" id="CP059572">
    <property type="protein sequence ID" value="QXJ23334.1"/>
    <property type="molecule type" value="Genomic_DNA"/>
</dbReference>
<proteinExistence type="predicted"/>
<gene>
    <name evidence="1" type="ORF">AGRA3207_004475</name>
</gene>
<name>A0ABX8QZA3_9ACTN</name>
<reference evidence="1" key="1">
    <citation type="submission" date="2020-07" db="EMBL/GenBank/DDBJ databases">
        <authorList>
            <person name="Tarantini F.S."/>
            <person name="Hong K.W."/>
            <person name="Chan K.G."/>
        </authorList>
    </citation>
    <scope>NUCLEOTIDE SEQUENCE</scope>
    <source>
        <strain evidence="1">32-07</strain>
    </source>
</reference>
<protein>
    <submittedName>
        <fullName evidence="1">DUF488 family protein</fullName>
    </submittedName>
</protein>
<dbReference type="RefSeq" id="WP_231329020.1">
    <property type="nucleotide sequence ID" value="NZ_CP059572.1"/>
</dbReference>
<dbReference type="PANTHER" id="PTHR36849:SF1">
    <property type="entry name" value="CYTOPLASMIC PROTEIN"/>
    <property type="match status" value="1"/>
</dbReference>
<dbReference type="Pfam" id="PF22752">
    <property type="entry name" value="DUF488-N3i"/>
    <property type="match status" value="1"/>
</dbReference>
<organism evidence="1 2">
    <name type="scientific">Actinomadura graeca</name>
    <dbReference type="NCBI Taxonomy" id="2750812"/>
    <lineage>
        <taxon>Bacteria</taxon>
        <taxon>Bacillati</taxon>
        <taxon>Actinomycetota</taxon>
        <taxon>Actinomycetes</taxon>
        <taxon>Streptosporangiales</taxon>
        <taxon>Thermomonosporaceae</taxon>
        <taxon>Actinomadura</taxon>
    </lineage>
</organism>
<dbReference type="PANTHER" id="PTHR36849">
    <property type="entry name" value="CYTOPLASMIC PROTEIN-RELATED"/>
    <property type="match status" value="1"/>
</dbReference>
<evidence type="ECO:0000313" key="1">
    <source>
        <dbReference type="EMBL" id="QXJ23334.1"/>
    </source>
</evidence>
<evidence type="ECO:0000313" key="2">
    <source>
        <dbReference type="Proteomes" id="UP001049518"/>
    </source>
</evidence>